<feature type="compositionally biased region" description="Low complexity" evidence="1">
    <location>
        <begin position="98"/>
        <end position="112"/>
    </location>
</feature>
<keyword evidence="2" id="KW-0812">Transmembrane</keyword>
<dbReference type="InterPro" id="IPR021338">
    <property type="entry name" value="DUF2953"/>
</dbReference>
<feature type="region of interest" description="Disordered" evidence="1">
    <location>
        <begin position="91"/>
        <end position="135"/>
    </location>
</feature>
<proteinExistence type="predicted"/>
<sequence length="328" mass="36476">MIHGLFFVLKILGILLLVLLLFLAAALFAALFVPVRYRIKGEFPGNGKAAFGEGRVSWLFGAVSVRGRFLQGEGLRLRAKLLGITLWKSGGETEADSGRSSAGEDAAGDSAGHTMEQSAKRSAENTGKSMEEGSGQMAGTFRESADTDAFGKDAHGLEEADENSAGPGPKRRIGERIQAFFDKIYGRLRKLAFSIREFCGKLKNMAGKAEKIKDWFTDEKNQASFRLLLRQGKRLAAHGLPRKGRGEITFGFEAPCLTGQVLAAASLVYPFCHRRLNLYPVFDGKILEGNMDFRGRIRSAYILWLAWGIWKDRHTRRMIKRALNRRRF</sequence>
<feature type="transmembrane region" description="Helical" evidence="2">
    <location>
        <begin position="6"/>
        <end position="33"/>
    </location>
</feature>
<dbReference type="Proteomes" id="UP000823910">
    <property type="component" value="Unassembled WGS sequence"/>
</dbReference>
<keyword evidence="2" id="KW-1133">Transmembrane helix</keyword>
<reference evidence="3" key="2">
    <citation type="submission" date="2021-04" db="EMBL/GenBank/DDBJ databases">
        <authorList>
            <person name="Gilroy R."/>
        </authorList>
    </citation>
    <scope>NUCLEOTIDE SEQUENCE</scope>
    <source>
        <strain evidence="3">CHK180-15479</strain>
    </source>
</reference>
<evidence type="ECO:0000256" key="2">
    <source>
        <dbReference type="SAM" id="Phobius"/>
    </source>
</evidence>
<keyword evidence="2" id="KW-0472">Membrane</keyword>
<evidence type="ECO:0000256" key="1">
    <source>
        <dbReference type="SAM" id="MobiDB-lite"/>
    </source>
</evidence>
<dbReference type="EMBL" id="DWWT01000047">
    <property type="protein sequence ID" value="HJC06454.1"/>
    <property type="molecule type" value="Genomic_DNA"/>
</dbReference>
<protein>
    <submittedName>
        <fullName evidence="3">DUF2953 domain-containing protein</fullName>
    </submittedName>
</protein>
<name>A0A9D2N1K2_9FIRM</name>
<gene>
    <name evidence="3" type="ORF">H9704_09910</name>
</gene>
<accession>A0A9D2N1K2</accession>
<evidence type="ECO:0000313" key="4">
    <source>
        <dbReference type="Proteomes" id="UP000823910"/>
    </source>
</evidence>
<comment type="caution">
    <text evidence="3">The sequence shown here is derived from an EMBL/GenBank/DDBJ whole genome shotgun (WGS) entry which is preliminary data.</text>
</comment>
<organism evidence="3 4">
    <name type="scientific">Candidatus Enterocloster excrementipullorum</name>
    <dbReference type="NCBI Taxonomy" id="2838559"/>
    <lineage>
        <taxon>Bacteria</taxon>
        <taxon>Bacillati</taxon>
        <taxon>Bacillota</taxon>
        <taxon>Clostridia</taxon>
        <taxon>Lachnospirales</taxon>
        <taxon>Lachnospiraceae</taxon>
        <taxon>Enterocloster</taxon>
    </lineage>
</organism>
<reference evidence="3" key="1">
    <citation type="journal article" date="2021" name="PeerJ">
        <title>Extensive microbial diversity within the chicken gut microbiome revealed by metagenomics and culture.</title>
        <authorList>
            <person name="Gilroy R."/>
            <person name="Ravi A."/>
            <person name="Getino M."/>
            <person name="Pursley I."/>
            <person name="Horton D.L."/>
            <person name="Alikhan N.F."/>
            <person name="Baker D."/>
            <person name="Gharbi K."/>
            <person name="Hall N."/>
            <person name="Watson M."/>
            <person name="Adriaenssens E.M."/>
            <person name="Foster-Nyarko E."/>
            <person name="Jarju S."/>
            <person name="Secka A."/>
            <person name="Antonio M."/>
            <person name="Oren A."/>
            <person name="Chaudhuri R.R."/>
            <person name="La Ragione R."/>
            <person name="Hildebrand F."/>
            <person name="Pallen M.J."/>
        </authorList>
    </citation>
    <scope>NUCLEOTIDE SEQUENCE</scope>
    <source>
        <strain evidence="3">CHK180-15479</strain>
    </source>
</reference>
<dbReference type="Pfam" id="PF11167">
    <property type="entry name" value="DUF2953"/>
    <property type="match status" value="1"/>
</dbReference>
<dbReference type="AlphaFoldDB" id="A0A9D2N1K2"/>
<evidence type="ECO:0000313" key="3">
    <source>
        <dbReference type="EMBL" id="HJC06454.1"/>
    </source>
</evidence>